<feature type="binding site" evidence="8">
    <location>
        <position position="220"/>
    </location>
    <ligand>
        <name>L-glutamine</name>
        <dbReference type="ChEBI" id="CHEBI:58359"/>
    </ligand>
</feature>
<protein>
    <recommendedName>
        <fullName evidence="8">Carbamoyl phosphate synthase small chain</fullName>
        <ecNumber evidence="8">6.3.5.5</ecNumber>
    </recommendedName>
    <alternativeName>
        <fullName evidence="8">Carbamoyl phosphate synthetase glutamine chain</fullName>
    </alternativeName>
</protein>
<feature type="binding site" evidence="8">
    <location>
        <position position="246"/>
    </location>
    <ligand>
        <name>L-glutamine</name>
        <dbReference type="ChEBI" id="CHEBI:58359"/>
    </ligand>
</feature>
<dbReference type="EC" id="6.3.5.5" evidence="8"/>
<dbReference type="Proteomes" id="UP001236652">
    <property type="component" value="Chromosome"/>
</dbReference>
<keyword evidence="4 8" id="KW-0547">Nucleotide-binding</keyword>
<dbReference type="Pfam" id="PF00988">
    <property type="entry name" value="CPSase_sm_chain"/>
    <property type="match status" value="1"/>
</dbReference>
<dbReference type="InterPro" id="IPR029062">
    <property type="entry name" value="Class_I_gatase-like"/>
</dbReference>
<dbReference type="PRINTS" id="PR00097">
    <property type="entry name" value="ANTSNTHASEII"/>
</dbReference>
<keyword evidence="5 8" id="KW-0067">ATP-binding</keyword>
<dbReference type="CDD" id="cd01744">
    <property type="entry name" value="GATase1_CPSase"/>
    <property type="match status" value="1"/>
</dbReference>
<evidence type="ECO:0000256" key="5">
    <source>
        <dbReference type="ARBA" id="ARBA00022840"/>
    </source>
</evidence>
<dbReference type="SUPFAM" id="SSF52317">
    <property type="entry name" value="Class I glutamine amidotransferase-like"/>
    <property type="match status" value="1"/>
</dbReference>
<evidence type="ECO:0000259" key="9">
    <source>
        <dbReference type="SMART" id="SM01097"/>
    </source>
</evidence>
<keyword evidence="11" id="KW-1185">Reference proteome</keyword>
<organism evidence="10 11">
    <name type="scientific">Pontibacillus chungwhensis</name>
    <dbReference type="NCBI Taxonomy" id="265426"/>
    <lineage>
        <taxon>Bacteria</taxon>
        <taxon>Bacillati</taxon>
        <taxon>Bacillota</taxon>
        <taxon>Bacilli</taxon>
        <taxon>Bacillales</taxon>
        <taxon>Bacillaceae</taxon>
        <taxon>Pontibacillus</taxon>
    </lineage>
</organism>
<feature type="binding site" evidence="8">
    <location>
        <position position="218"/>
    </location>
    <ligand>
        <name>L-glutamine</name>
        <dbReference type="ChEBI" id="CHEBI:58359"/>
    </ligand>
</feature>
<feature type="domain" description="Carbamoyl-phosphate synthase small subunit N-terminal" evidence="9">
    <location>
        <begin position="3"/>
        <end position="133"/>
    </location>
</feature>
<dbReference type="HAMAP" id="MF_01209">
    <property type="entry name" value="CPSase_S_chain"/>
    <property type="match status" value="1"/>
</dbReference>
<dbReference type="PANTHER" id="PTHR43418">
    <property type="entry name" value="MULTIFUNCTIONAL TRYPTOPHAN BIOSYNTHESIS PROTEIN-RELATED"/>
    <property type="match status" value="1"/>
</dbReference>
<keyword evidence="8" id="KW-0028">Amino-acid biosynthesis</keyword>
<dbReference type="InterPro" id="IPR002474">
    <property type="entry name" value="CarbamoylP_synth_ssu_N"/>
</dbReference>
<feature type="active site" evidence="8">
    <location>
        <position position="332"/>
    </location>
</feature>
<dbReference type="EMBL" id="CP126446">
    <property type="protein sequence ID" value="WIF96823.1"/>
    <property type="molecule type" value="Genomic_DNA"/>
</dbReference>
<name>A0ABY8UUF1_9BACI</name>
<evidence type="ECO:0000313" key="10">
    <source>
        <dbReference type="EMBL" id="WIF96823.1"/>
    </source>
</evidence>
<dbReference type="PRINTS" id="PR00096">
    <property type="entry name" value="GATASE"/>
</dbReference>
<dbReference type="PRINTS" id="PR00099">
    <property type="entry name" value="CPSGATASE"/>
</dbReference>
<accession>A0ABY8UUF1</accession>
<dbReference type="InterPro" id="IPR017926">
    <property type="entry name" value="GATASE"/>
</dbReference>
<keyword evidence="8" id="KW-0665">Pyrimidine biosynthesis</keyword>
<dbReference type="InterPro" id="IPR006274">
    <property type="entry name" value="CarbamoylP_synth_ssu"/>
</dbReference>
<proteinExistence type="inferred from homology"/>
<dbReference type="SUPFAM" id="SSF52021">
    <property type="entry name" value="Carbamoyl phosphate synthetase, small subunit N-terminal domain"/>
    <property type="match status" value="1"/>
</dbReference>
<dbReference type="NCBIfam" id="NF009475">
    <property type="entry name" value="PRK12838.1"/>
    <property type="match status" value="1"/>
</dbReference>
<keyword evidence="8" id="KW-0055">Arginine biosynthesis</keyword>
<evidence type="ECO:0000256" key="8">
    <source>
        <dbReference type="HAMAP-Rule" id="MF_01209"/>
    </source>
</evidence>
<gene>
    <name evidence="8" type="primary">carA</name>
    <name evidence="10" type="ORF">QNI29_13815</name>
</gene>
<dbReference type="RefSeq" id="WP_231417088.1">
    <property type="nucleotide sequence ID" value="NZ_CP126446.1"/>
</dbReference>
<comment type="similarity">
    <text evidence="2 8">Belongs to the CarA family.</text>
</comment>
<feature type="binding site" evidence="8">
    <location>
        <position position="290"/>
    </location>
    <ligand>
        <name>L-glutamine</name>
        <dbReference type="ChEBI" id="CHEBI:58359"/>
    </ligand>
</feature>
<comment type="function">
    <text evidence="8">Small subunit of the glutamine-dependent carbamoyl phosphate synthetase (CPSase). CPSase catalyzes the formation of carbamoyl phosphate from the ammonia moiety of glutamine, carbonate, and phosphate donated by ATP, constituting the first step of 2 biosynthetic pathways, one leading to arginine and/or urea and the other to pyrimidine nucleotides. The small subunit (glutamine amidotransferase) binds and cleaves glutamine to supply the large subunit with the substrate ammonia.</text>
</comment>
<reference evidence="10 11" key="1">
    <citation type="submission" date="2023-05" db="EMBL/GenBank/DDBJ databases">
        <title>Comparative genomics reveals the evidence of polycyclic aromatic hydrocarbons degradation in moderately halophilic genus Pontibacillus.</title>
        <authorList>
            <person name="Yang H."/>
            <person name="Qian Z."/>
        </authorList>
    </citation>
    <scope>NUCLEOTIDE SEQUENCE [LARGE SCALE GENOMIC DNA]</scope>
    <source>
        <strain evidence="11">HN14</strain>
    </source>
</reference>
<evidence type="ECO:0000313" key="11">
    <source>
        <dbReference type="Proteomes" id="UP001236652"/>
    </source>
</evidence>
<evidence type="ECO:0000256" key="7">
    <source>
        <dbReference type="ARBA" id="ARBA00048816"/>
    </source>
</evidence>
<keyword evidence="3 8" id="KW-0436">Ligase</keyword>
<feature type="binding site" evidence="8">
    <location>
        <position position="249"/>
    </location>
    <ligand>
        <name>L-glutamine</name>
        <dbReference type="ChEBI" id="CHEBI:58359"/>
    </ligand>
</feature>
<comment type="pathway">
    <text evidence="1 8">Amino-acid biosynthesis; L-arginine biosynthesis; carbamoyl phosphate from bicarbonate: step 1/1.</text>
</comment>
<evidence type="ECO:0000256" key="1">
    <source>
        <dbReference type="ARBA" id="ARBA00005077"/>
    </source>
</evidence>
<dbReference type="SMART" id="SM01097">
    <property type="entry name" value="CPSase_sm_chain"/>
    <property type="match status" value="1"/>
</dbReference>
<feature type="binding site" evidence="8">
    <location>
        <position position="287"/>
    </location>
    <ligand>
        <name>L-glutamine</name>
        <dbReference type="ChEBI" id="CHEBI:58359"/>
    </ligand>
</feature>
<feature type="active site" description="Nucleophile" evidence="8">
    <location>
        <position position="245"/>
    </location>
</feature>
<dbReference type="PROSITE" id="PS51273">
    <property type="entry name" value="GATASE_TYPE_1"/>
    <property type="match status" value="1"/>
</dbReference>
<keyword evidence="6 8" id="KW-0315">Glutamine amidotransferase</keyword>
<comment type="catalytic activity">
    <reaction evidence="8">
        <text>L-glutamine + H2O = L-glutamate + NH4(+)</text>
        <dbReference type="Rhea" id="RHEA:15889"/>
        <dbReference type="ChEBI" id="CHEBI:15377"/>
        <dbReference type="ChEBI" id="CHEBI:28938"/>
        <dbReference type="ChEBI" id="CHEBI:29985"/>
        <dbReference type="ChEBI" id="CHEBI:58359"/>
    </reaction>
</comment>
<evidence type="ECO:0000256" key="6">
    <source>
        <dbReference type="ARBA" id="ARBA00022962"/>
    </source>
</evidence>
<dbReference type="PANTHER" id="PTHR43418:SF7">
    <property type="entry name" value="CARBAMOYL-PHOSPHATE SYNTHASE SMALL CHAIN"/>
    <property type="match status" value="1"/>
</dbReference>
<feature type="active site" evidence="8">
    <location>
        <position position="330"/>
    </location>
</feature>
<dbReference type="Pfam" id="PF00117">
    <property type="entry name" value="GATase"/>
    <property type="match status" value="1"/>
</dbReference>
<feature type="region of interest" description="CPSase" evidence="8">
    <location>
        <begin position="1"/>
        <end position="169"/>
    </location>
</feature>
<feature type="binding site" evidence="8">
    <location>
        <position position="47"/>
    </location>
    <ligand>
        <name>L-glutamine</name>
        <dbReference type="ChEBI" id="CHEBI:58359"/>
    </ligand>
</feature>
<dbReference type="Gene3D" id="3.50.30.20">
    <property type="entry name" value="Carbamoyl-phosphate synthase small subunit, N-terminal domain"/>
    <property type="match status" value="1"/>
</dbReference>
<dbReference type="NCBIfam" id="TIGR01368">
    <property type="entry name" value="CPSaseIIsmall"/>
    <property type="match status" value="1"/>
</dbReference>
<dbReference type="InterPro" id="IPR036480">
    <property type="entry name" value="CarbP_synth_ssu_N_sf"/>
</dbReference>
<comment type="catalytic activity">
    <reaction evidence="7 8">
        <text>hydrogencarbonate + L-glutamine + 2 ATP + H2O = carbamoyl phosphate + L-glutamate + 2 ADP + phosphate + 2 H(+)</text>
        <dbReference type="Rhea" id="RHEA:18633"/>
        <dbReference type="ChEBI" id="CHEBI:15377"/>
        <dbReference type="ChEBI" id="CHEBI:15378"/>
        <dbReference type="ChEBI" id="CHEBI:17544"/>
        <dbReference type="ChEBI" id="CHEBI:29985"/>
        <dbReference type="ChEBI" id="CHEBI:30616"/>
        <dbReference type="ChEBI" id="CHEBI:43474"/>
        <dbReference type="ChEBI" id="CHEBI:58228"/>
        <dbReference type="ChEBI" id="CHEBI:58359"/>
        <dbReference type="ChEBI" id="CHEBI:456216"/>
        <dbReference type="EC" id="6.3.5.5"/>
    </reaction>
</comment>
<evidence type="ECO:0000256" key="3">
    <source>
        <dbReference type="ARBA" id="ARBA00022598"/>
    </source>
</evidence>
<evidence type="ECO:0000256" key="2">
    <source>
        <dbReference type="ARBA" id="ARBA00007800"/>
    </source>
</evidence>
<dbReference type="InterPro" id="IPR050472">
    <property type="entry name" value="Anth_synth/Amidotransfase"/>
</dbReference>
<dbReference type="Gene3D" id="3.40.50.880">
    <property type="match status" value="1"/>
</dbReference>
<evidence type="ECO:0000256" key="4">
    <source>
        <dbReference type="ARBA" id="ARBA00022741"/>
    </source>
</evidence>
<comment type="subunit">
    <text evidence="8">Composed of two chains; the small (or glutamine) chain promotes the hydrolysis of glutamine to ammonia, which is used by the large (or ammonia) chain to synthesize carbamoyl phosphate. Tetramer of heterodimers (alpha,beta)4.</text>
</comment>
<dbReference type="InterPro" id="IPR035686">
    <property type="entry name" value="CPSase_GATase1"/>
</dbReference>
<sequence>MEEKGYLLLENGVVFEGVQVGDFKDKDGEVVFNTSMTGYQEILTDPSYADQVIVFCYPLIGNYGINDIDGESNMHALSGAVFGEACDLPSHYQSQNSLVSYMKKHHISGLAGVDTRALVKLIRKEGTMRGRMVASLQKKASDYMPDQKNGPTVEKVSVKKAIHYEGSGPHIVVVDYGYKKSIRTSLQQEGCKVTVVPYSFTFEQIASLKPDGVLFSNGPGNPEELASFYPVIKQLTETYPSLGICLGHQLIALAHGATTTKLLYGHRGGNHPVKDLVTNKIYMTSQNHGYEVMHHSLIRTPFMVTHENVNDRTVEGIIHTSLPVCGVQFHPEAHAGPSDTSFMIESFISTVKENAYASS</sequence>
<comment type="pathway">
    <text evidence="8">Pyrimidine metabolism; UMP biosynthesis via de novo pathway; (S)-dihydroorotate from bicarbonate: step 1/3.</text>
</comment>
<feature type="binding site" evidence="8">
    <location>
        <position position="289"/>
    </location>
    <ligand>
        <name>L-glutamine</name>
        <dbReference type="ChEBI" id="CHEBI:58359"/>
    </ligand>
</feature>